<dbReference type="Gene3D" id="2.70.70.10">
    <property type="entry name" value="Glucose Permease (Domain IIA)"/>
    <property type="match status" value="1"/>
</dbReference>
<dbReference type="PANTHER" id="PTHR21666">
    <property type="entry name" value="PEPTIDASE-RELATED"/>
    <property type="match status" value="1"/>
</dbReference>
<gene>
    <name evidence="4" type="ORF">JFL43_16760</name>
</gene>
<protein>
    <submittedName>
        <fullName evidence="4">M23 family metallopeptidase</fullName>
    </submittedName>
</protein>
<evidence type="ECO:0000256" key="1">
    <source>
        <dbReference type="ARBA" id="ARBA00022729"/>
    </source>
</evidence>
<evidence type="ECO:0000256" key="2">
    <source>
        <dbReference type="SAM" id="SignalP"/>
    </source>
</evidence>
<evidence type="ECO:0000313" key="4">
    <source>
        <dbReference type="EMBL" id="MBK3496478.1"/>
    </source>
</evidence>
<dbReference type="Proteomes" id="UP000618943">
    <property type="component" value="Unassembled WGS sequence"/>
</dbReference>
<evidence type="ECO:0000259" key="3">
    <source>
        <dbReference type="Pfam" id="PF01551"/>
    </source>
</evidence>
<feature type="domain" description="M23ase beta-sheet core" evidence="3">
    <location>
        <begin position="200"/>
        <end position="298"/>
    </location>
</feature>
<comment type="caution">
    <text evidence="4">The sequence shown here is derived from an EMBL/GenBank/DDBJ whole genome shotgun (WGS) entry which is preliminary data.</text>
</comment>
<dbReference type="InterPro" id="IPR016047">
    <property type="entry name" value="M23ase_b-sheet_dom"/>
</dbReference>
<reference evidence="4 5" key="1">
    <citation type="submission" date="2020-12" db="EMBL/GenBank/DDBJ databases">
        <title>YIM B01967 draft genome.</title>
        <authorList>
            <person name="Yan X."/>
        </authorList>
    </citation>
    <scope>NUCLEOTIDE SEQUENCE [LARGE SCALE GENOMIC DNA]</scope>
    <source>
        <strain evidence="4 5">YIM B01967</strain>
    </source>
</reference>
<keyword evidence="1 2" id="KW-0732">Signal</keyword>
<dbReference type="EMBL" id="JAEOAH010000031">
    <property type="protein sequence ID" value="MBK3496478.1"/>
    <property type="molecule type" value="Genomic_DNA"/>
</dbReference>
<organism evidence="4 5">
    <name type="scientific">Viridibacillus soli</name>
    <dbReference type="NCBI Taxonomy" id="2798301"/>
    <lineage>
        <taxon>Bacteria</taxon>
        <taxon>Bacillati</taxon>
        <taxon>Bacillota</taxon>
        <taxon>Bacilli</taxon>
        <taxon>Bacillales</taxon>
        <taxon>Caryophanaceae</taxon>
        <taxon>Viridibacillus</taxon>
    </lineage>
</organism>
<dbReference type="PANTHER" id="PTHR21666:SF289">
    <property type="entry name" value="L-ALA--D-GLU ENDOPEPTIDASE"/>
    <property type="match status" value="1"/>
</dbReference>
<feature type="signal peptide" evidence="2">
    <location>
        <begin position="1"/>
        <end position="17"/>
    </location>
</feature>
<evidence type="ECO:0000313" key="5">
    <source>
        <dbReference type="Proteomes" id="UP000618943"/>
    </source>
</evidence>
<feature type="chain" id="PRO_5046070274" evidence="2">
    <location>
        <begin position="18"/>
        <end position="324"/>
    </location>
</feature>
<dbReference type="SUPFAM" id="SSF51261">
    <property type="entry name" value="Duplicated hybrid motif"/>
    <property type="match status" value="1"/>
</dbReference>
<dbReference type="Pfam" id="PF01551">
    <property type="entry name" value="Peptidase_M23"/>
    <property type="match status" value="1"/>
</dbReference>
<dbReference type="InterPro" id="IPR011055">
    <property type="entry name" value="Dup_hybrid_motif"/>
</dbReference>
<dbReference type="CDD" id="cd12797">
    <property type="entry name" value="M23_peptidase"/>
    <property type="match status" value="1"/>
</dbReference>
<accession>A0ABS1HAL5</accession>
<name>A0ABS1HAL5_9BACL</name>
<sequence length="324" mass="37010">MLYLSTLFFLFSAVVSAAEEPSREQILEKRMEYYVNYSNNALPWYYLAAVDQYERNIQQVRSDIPKRESVVAIQFSDDYWTGALNPIKDDTNLTSIAFFGGNGSDGNHDGKADLQNDDDVMFTMAEYLSEFGPDEKDFKRALKEYYQADKTIDQIIANAKIYKKFGTLNLDERAFVLSIKHDYSYRSTWGDSRGWGGRRIHEGTDLFASYGVPVKSATYGLVEIMGWNDFGGWRMGIRDNNNTYHYYAHLSSFEKGVKVGDVIEPGTVIGYVGSSGYGKKGTSGKFPPHLHYGMYKYNGKNEWAFDPFPSLKIWEKVEKSTKKI</sequence>
<proteinExistence type="predicted"/>
<keyword evidence="5" id="KW-1185">Reference proteome</keyword>
<dbReference type="InterPro" id="IPR050570">
    <property type="entry name" value="Cell_wall_metabolism_enzyme"/>
</dbReference>